<dbReference type="GO" id="GO:0016491">
    <property type="term" value="F:oxidoreductase activity"/>
    <property type="evidence" value="ECO:0007669"/>
    <property type="project" value="UniProtKB-KW"/>
</dbReference>
<dbReference type="PRINTS" id="PR00081">
    <property type="entry name" value="GDHRDH"/>
</dbReference>
<protein>
    <submittedName>
        <fullName evidence="3">Short-subunit dehydrogenase</fullName>
    </submittedName>
</protein>
<dbReference type="PANTHER" id="PTHR44196">
    <property type="entry name" value="DEHYDROGENASE/REDUCTASE SDR FAMILY MEMBER 7B"/>
    <property type="match status" value="1"/>
</dbReference>
<gene>
    <name evidence="3" type="ORF">EDC18_103297</name>
</gene>
<comment type="caution">
    <text evidence="3">The sequence shown here is derived from an EMBL/GenBank/DDBJ whole genome shotgun (WGS) entry which is preliminary data.</text>
</comment>
<organism evidence="3 4">
    <name type="scientific">Natranaerovirga pectinivora</name>
    <dbReference type="NCBI Taxonomy" id="682400"/>
    <lineage>
        <taxon>Bacteria</taxon>
        <taxon>Bacillati</taxon>
        <taxon>Bacillota</taxon>
        <taxon>Clostridia</taxon>
        <taxon>Lachnospirales</taxon>
        <taxon>Natranaerovirgaceae</taxon>
        <taxon>Natranaerovirga</taxon>
    </lineage>
</organism>
<dbReference type="AlphaFoldDB" id="A0A4R3MPP1"/>
<keyword evidence="4" id="KW-1185">Reference proteome</keyword>
<dbReference type="RefSeq" id="WP_132251412.1">
    <property type="nucleotide sequence ID" value="NZ_SMAL01000003.1"/>
</dbReference>
<evidence type="ECO:0000256" key="1">
    <source>
        <dbReference type="ARBA" id="ARBA00006484"/>
    </source>
</evidence>
<sequence length="238" mass="26657">MKKAIVIGASSGIGKELSIILDQNNYRVGLVGRRKELLINLQKELKNTSYIKCLDVSSTEESICKLQELIQEMEGVDLIIISAGCGYINPKLDFEFEKKTIEVNVLGFTAMINAAYNYFNVKGKGHIVGISSIAAFRGSYGEPAYNASKAYVSNYMEGLSIKAKKDKLPIIVTDIKPGFVDTDMAQGEGLFWVAPPRKAALQIYKAIKKEKEHLYVTKRWRLVAWLLKILPKKIYSKL</sequence>
<evidence type="ECO:0000313" key="3">
    <source>
        <dbReference type="EMBL" id="TCT15589.1"/>
    </source>
</evidence>
<evidence type="ECO:0000313" key="4">
    <source>
        <dbReference type="Proteomes" id="UP000294902"/>
    </source>
</evidence>
<dbReference type="Pfam" id="PF00106">
    <property type="entry name" value="adh_short"/>
    <property type="match status" value="1"/>
</dbReference>
<dbReference type="Gene3D" id="3.40.50.720">
    <property type="entry name" value="NAD(P)-binding Rossmann-like Domain"/>
    <property type="match status" value="1"/>
</dbReference>
<dbReference type="EMBL" id="SMAL01000003">
    <property type="protein sequence ID" value="TCT15589.1"/>
    <property type="molecule type" value="Genomic_DNA"/>
</dbReference>
<keyword evidence="2" id="KW-0560">Oxidoreductase</keyword>
<dbReference type="PROSITE" id="PS00061">
    <property type="entry name" value="ADH_SHORT"/>
    <property type="match status" value="1"/>
</dbReference>
<dbReference type="InterPro" id="IPR020904">
    <property type="entry name" value="Sc_DH/Rdtase_CS"/>
</dbReference>
<dbReference type="SUPFAM" id="SSF51735">
    <property type="entry name" value="NAD(P)-binding Rossmann-fold domains"/>
    <property type="match status" value="1"/>
</dbReference>
<dbReference type="OrthoDB" id="9808814at2"/>
<proteinExistence type="inferred from homology"/>
<name>A0A4R3MPP1_9FIRM</name>
<accession>A0A4R3MPP1</accession>
<dbReference type="InterPro" id="IPR002347">
    <property type="entry name" value="SDR_fam"/>
</dbReference>
<dbReference type="Proteomes" id="UP000294902">
    <property type="component" value="Unassembled WGS sequence"/>
</dbReference>
<comment type="similarity">
    <text evidence="1">Belongs to the short-chain dehydrogenases/reductases (SDR) family.</text>
</comment>
<dbReference type="InterPro" id="IPR036291">
    <property type="entry name" value="NAD(P)-bd_dom_sf"/>
</dbReference>
<reference evidence="3 4" key="1">
    <citation type="submission" date="2019-03" db="EMBL/GenBank/DDBJ databases">
        <title>Genomic Encyclopedia of Type Strains, Phase IV (KMG-IV): sequencing the most valuable type-strain genomes for metagenomic binning, comparative biology and taxonomic classification.</title>
        <authorList>
            <person name="Goeker M."/>
        </authorList>
    </citation>
    <scope>NUCLEOTIDE SEQUENCE [LARGE SCALE GENOMIC DNA]</scope>
    <source>
        <strain evidence="3 4">DSM 24629</strain>
    </source>
</reference>
<dbReference type="PANTHER" id="PTHR44196:SF3">
    <property type="entry name" value="SHORT CHAIN DEHYDROGENASE FAMILY PROTEIN"/>
    <property type="match status" value="1"/>
</dbReference>
<evidence type="ECO:0000256" key="2">
    <source>
        <dbReference type="ARBA" id="ARBA00023002"/>
    </source>
</evidence>
<dbReference type="GO" id="GO:0016020">
    <property type="term" value="C:membrane"/>
    <property type="evidence" value="ECO:0007669"/>
    <property type="project" value="TreeGrafter"/>
</dbReference>